<dbReference type="Gene3D" id="1.10.460.10">
    <property type="entry name" value="Topoisomerase I, domain 2"/>
    <property type="match status" value="1"/>
</dbReference>
<comment type="caution">
    <text evidence="8">Lacks conserved residue(s) required for the propagation of feature annotation.</text>
</comment>
<dbReference type="PRINTS" id="PR00417">
    <property type="entry name" value="PRTPISMRASEI"/>
</dbReference>
<dbReference type="GO" id="GO:0003677">
    <property type="term" value="F:DNA binding"/>
    <property type="evidence" value="ECO:0007669"/>
    <property type="project" value="UniProtKB-KW"/>
</dbReference>
<dbReference type="EC" id="5.6.2.1" evidence="8"/>
<dbReference type="InterPro" id="IPR003602">
    <property type="entry name" value="Topo_IA_DNA-bd_dom"/>
</dbReference>
<dbReference type="InterPro" id="IPR005738">
    <property type="entry name" value="TopoIII"/>
</dbReference>
<dbReference type="InterPro" id="IPR000380">
    <property type="entry name" value="Topo_IA"/>
</dbReference>
<dbReference type="GO" id="GO:0006281">
    <property type="term" value="P:DNA repair"/>
    <property type="evidence" value="ECO:0007669"/>
    <property type="project" value="TreeGrafter"/>
</dbReference>
<dbReference type="PROSITE" id="PS00396">
    <property type="entry name" value="TOPO_IA_1"/>
    <property type="match status" value="1"/>
</dbReference>
<dbReference type="AlphaFoldDB" id="A0A6I3SMQ5"/>
<dbReference type="CDD" id="cd00186">
    <property type="entry name" value="TOP1Ac"/>
    <property type="match status" value="1"/>
</dbReference>
<evidence type="ECO:0000259" key="9">
    <source>
        <dbReference type="PROSITE" id="PS50880"/>
    </source>
</evidence>
<evidence type="ECO:0000256" key="1">
    <source>
        <dbReference type="ARBA" id="ARBA00000213"/>
    </source>
</evidence>
<feature type="site" description="Interaction with DNA" evidence="8">
    <location>
        <position position="61"/>
    </location>
</feature>
<dbReference type="InterPro" id="IPR013825">
    <property type="entry name" value="Topo_IA_cen_sub2"/>
</dbReference>
<dbReference type="GO" id="GO:0043597">
    <property type="term" value="C:cytoplasmic replication fork"/>
    <property type="evidence" value="ECO:0007669"/>
    <property type="project" value="TreeGrafter"/>
</dbReference>
<evidence type="ECO:0000256" key="7">
    <source>
        <dbReference type="ARBA" id="ARBA00023235"/>
    </source>
</evidence>
<dbReference type="RefSeq" id="WP_170292041.1">
    <property type="nucleotide sequence ID" value="NZ_WNKU01000022.1"/>
</dbReference>
<dbReference type="EMBL" id="WNKU01000022">
    <property type="protein sequence ID" value="MTV50288.1"/>
    <property type="molecule type" value="Genomic_DNA"/>
</dbReference>
<evidence type="ECO:0000259" key="10">
    <source>
        <dbReference type="PROSITE" id="PS52039"/>
    </source>
</evidence>
<dbReference type="InterPro" id="IPR013826">
    <property type="entry name" value="Topo_IA_cen_sub3"/>
</dbReference>
<feature type="domain" description="Toprim" evidence="9">
    <location>
        <begin position="3"/>
        <end position="134"/>
    </location>
</feature>
<keyword evidence="3 8" id="KW-0479">Metal-binding</keyword>
<dbReference type="SMART" id="SM00437">
    <property type="entry name" value="TOP1Ac"/>
    <property type="match status" value="1"/>
</dbReference>
<comment type="cofactor">
    <cofactor evidence="8">
        <name>Mg(2+)</name>
        <dbReference type="ChEBI" id="CHEBI:18420"/>
    </cofactor>
</comment>
<dbReference type="Pfam" id="PF01131">
    <property type="entry name" value="Topoisom_bac"/>
    <property type="match status" value="1"/>
</dbReference>
<keyword evidence="12" id="KW-1185">Reference proteome</keyword>
<feature type="active site" description="O-(5'-phospho-DNA)-tyrosine intermediate" evidence="8">
    <location>
        <position position="310"/>
    </location>
</feature>
<feature type="binding site" evidence="8">
    <location>
        <position position="105"/>
    </location>
    <ligand>
        <name>Mg(2+)</name>
        <dbReference type="ChEBI" id="CHEBI:18420"/>
        <note>catalytic</note>
    </ligand>
</feature>
<evidence type="ECO:0000256" key="5">
    <source>
        <dbReference type="ARBA" id="ARBA00023029"/>
    </source>
</evidence>
<dbReference type="InterPro" id="IPR023406">
    <property type="entry name" value="Topo_IA_AS"/>
</dbReference>
<dbReference type="SMART" id="SM00436">
    <property type="entry name" value="TOP1Bc"/>
    <property type="match status" value="1"/>
</dbReference>
<evidence type="ECO:0000313" key="11">
    <source>
        <dbReference type="EMBL" id="MTV50288.1"/>
    </source>
</evidence>
<proteinExistence type="inferred from homology"/>
<dbReference type="GO" id="GO:0003917">
    <property type="term" value="F:DNA topoisomerase type I (single strand cut, ATP-independent) activity"/>
    <property type="evidence" value="ECO:0007669"/>
    <property type="project" value="UniProtKB-UniRule"/>
</dbReference>
<accession>A0A6I3SMQ5</accession>
<sequence>MKKTLVIAEKPSVGREIAKILHCHQKGNGCLIGPKYITTWALGHLVTLADPEAYDDRYKTWNLEALPMLPPKMELVVMKETAKQYSIIKNLLRQPDIDEVVIATDAGREGELVARWILKKAGWRKTIKRLWISSQTDRAIQEGFRNLKPGKEYENLYASAECRAEADWLVGLNVTRALTCKYNAQLSAGRVQTPTLALVVEREKEIKQFVPKDYWTIHATTKGFSLIWRDKQNGQNRIFNKTEADAIIAKVAGQPAEIIDIKKEAKRELPPLAYDLTELQRDANRKYDFSAKKTASIMQQLYENHKLVTYPRTDSRYITEDMVPTLPERLQSIAVGPYADLARGILRNKITPTKRFVDNAKVTDHHAIIPTEEYVNLAKLSPDERKIYDLIVKRFLAVLSPPFEYEQTTIKASIQGELFSAKGKIVKHKGWHQVYEGLGNMEEKDPWTDYEEEPEQTLPEIQKGAKLSIDAVKTQANKTKPPARYTEATLLSAMEHPGKFIEDQKLREEMGSQIGLGTPATRADIIEKLFSSFYMERKGKEIVPTSKGMQLIHLVPSELKSPELTAKWEQRLTEISKGRANRDHFINEIRGYTTQLVSNVVGDNQTFRHDNLSREKCPECGKFLLQVQGKRGEMLVCQDRECGYRKSLSLNTNARCPQCKKKMKMIGEGEGKTFTCACGYREKLSAFTKRNEDKKNSMNKREVSKFLQKNKDEGITNTALADALAKLKL</sequence>
<dbReference type="InterPro" id="IPR003601">
    <property type="entry name" value="Topo_IA_2"/>
</dbReference>
<reference evidence="11 12" key="1">
    <citation type="submission" date="2019-11" db="EMBL/GenBank/DDBJ databases">
        <title>Whole-genome sequence of a the green, strictly anaerobic photosynthetic bacterium Heliobacillus mobilis DSM 6151.</title>
        <authorList>
            <person name="Kyndt J.A."/>
            <person name="Meyer T.E."/>
        </authorList>
    </citation>
    <scope>NUCLEOTIDE SEQUENCE [LARGE SCALE GENOMIC DNA]</scope>
    <source>
        <strain evidence="11 12">DSM 6151</strain>
    </source>
</reference>
<keyword evidence="5 8" id="KW-0799">Topoisomerase</keyword>
<comment type="caution">
    <text evidence="11">The sequence shown here is derived from an EMBL/GenBank/DDBJ whole genome shotgun (WGS) entry which is preliminary data.</text>
</comment>
<dbReference type="SUPFAM" id="SSF56712">
    <property type="entry name" value="Prokaryotic type I DNA topoisomerase"/>
    <property type="match status" value="1"/>
</dbReference>
<dbReference type="InterPro" id="IPR023405">
    <property type="entry name" value="Topo_IA_core_domain"/>
</dbReference>
<dbReference type="InterPro" id="IPR013824">
    <property type="entry name" value="Topo_IA_cen_sub1"/>
</dbReference>
<evidence type="ECO:0000256" key="6">
    <source>
        <dbReference type="ARBA" id="ARBA00023125"/>
    </source>
</evidence>
<evidence type="ECO:0000256" key="8">
    <source>
        <dbReference type="HAMAP-Rule" id="MF_00953"/>
    </source>
</evidence>
<organism evidence="11 12">
    <name type="scientific">Heliobacterium mobile</name>
    <name type="common">Heliobacillus mobilis</name>
    <dbReference type="NCBI Taxonomy" id="28064"/>
    <lineage>
        <taxon>Bacteria</taxon>
        <taxon>Bacillati</taxon>
        <taxon>Bacillota</taxon>
        <taxon>Clostridia</taxon>
        <taxon>Eubacteriales</taxon>
        <taxon>Heliobacteriaceae</taxon>
        <taxon>Heliobacterium</taxon>
    </lineage>
</organism>
<dbReference type="CDD" id="cd03362">
    <property type="entry name" value="TOPRIM_TopoIA_TopoIII"/>
    <property type="match status" value="1"/>
</dbReference>
<dbReference type="SMART" id="SM00493">
    <property type="entry name" value="TOPRIM"/>
    <property type="match status" value="1"/>
</dbReference>
<feature type="site" description="Interaction with DNA" evidence="8">
    <location>
        <position position="168"/>
    </location>
</feature>
<dbReference type="NCBIfam" id="TIGR01056">
    <property type="entry name" value="topB"/>
    <property type="match status" value="1"/>
</dbReference>
<gene>
    <name evidence="8 11" type="primary">topB</name>
    <name evidence="11" type="ORF">GJ688_15060</name>
</gene>
<dbReference type="Proteomes" id="UP000430670">
    <property type="component" value="Unassembled WGS sequence"/>
</dbReference>
<dbReference type="HAMAP" id="MF_00953">
    <property type="entry name" value="Topoisom_3_prok"/>
    <property type="match status" value="1"/>
</dbReference>
<keyword evidence="7 8" id="KW-0413">Isomerase</keyword>
<protein>
    <recommendedName>
        <fullName evidence="8">DNA topoisomerase 3</fullName>
        <ecNumber evidence="8">5.6.2.1</ecNumber>
    </recommendedName>
    <alternativeName>
        <fullName evidence="8">DNA topoisomerase III</fullName>
    </alternativeName>
</protein>
<dbReference type="NCBIfam" id="NF005829">
    <property type="entry name" value="PRK07726.1"/>
    <property type="match status" value="1"/>
</dbReference>
<comment type="similarity">
    <text evidence="2 8">Belongs to the type IA topoisomerase family.</text>
</comment>
<dbReference type="GO" id="GO:0006310">
    <property type="term" value="P:DNA recombination"/>
    <property type="evidence" value="ECO:0007669"/>
    <property type="project" value="TreeGrafter"/>
</dbReference>
<name>A0A6I3SMQ5_HELMO</name>
<dbReference type="Gene3D" id="2.70.20.10">
    <property type="entry name" value="Topoisomerase I, domain 3"/>
    <property type="match status" value="1"/>
</dbReference>
<feature type="site" description="Interaction with DNA" evidence="8">
    <location>
        <position position="176"/>
    </location>
</feature>
<evidence type="ECO:0000313" key="12">
    <source>
        <dbReference type="Proteomes" id="UP000430670"/>
    </source>
</evidence>
<dbReference type="Gene3D" id="1.10.290.10">
    <property type="entry name" value="Topoisomerase I, domain 4"/>
    <property type="match status" value="1"/>
</dbReference>
<dbReference type="InterPro" id="IPR013497">
    <property type="entry name" value="Topo_IA_cen"/>
</dbReference>
<dbReference type="InterPro" id="IPR006171">
    <property type="entry name" value="TOPRIM_dom"/>
</dbReference>
<dbReference type="PANTHER" id="PTHR11390">
    <property type="entry name" value="PROKARYOTIC DNA TOPOISOMERASE"/>
    <property type="match status" value="1"/>
</dbReference>
<dbReference type="GO" id="GO:0000287">
    <property type="term" value="F:magnesium ion binding"/>
    <property type="evidence" value="ECO:0007669"/>
    <property type="project" value="UniProtKB-UniRule"/>
</dbReference>
<dbReference type="Gene3D" id="3.40.50.140">
    <property type="match status" value="1"/>
</dbReference>
<feature type="region of interest" description="Interaction with DNA" evidence="8">
    <location>
        <begin position="187"/>
        <end position="192"/>
    </location>
</feature>
<feature type="site" description="Interaction with DNA" evidence="8">
    <location>
        <position position="312"/>
    </location>
</feature>
<feature type="domain" description="Topo IA-type catalytic" evidence="10">
    <location>
        <begin position="153"/>
        <end position="597"/>
    </location>
</feature>
<dbReference type="PROSITE" id="PS52039">
    <property type="entry name" value="TOPO_IA_2"/>
    <property type="match status" value="1"/>
</dbReference>
<dbReference type="PROSITE" id="PS50880">
    <property type="entry name" value="TOPRIM"/>
    <property type="match status" value="1"/>
</dbReference>
<comment type="catalytic activity">
    <reaction evidence="1 8">
        <text>ATP-independent breakage of single-stranded DNA, followed by passage and rejoining.</text>
        <dbReference type="EC" id="5.6.2.1"/>
    </reaction>
</comment>
<dbReference type="GO" id="GO:0006265">
    <property type="term" value="P:DNA topological change"/>
    <property type="evidence" value="ECO:0007669"/>
    <property type="project" value="UniProtKB-UniRule"/>
</dbReference>
<dbReference type="PANTHER" id="PTHR11390:SF21">
    <property type="entry name" value="DNA TOPOISOMERASE 3-ALPHA"/>
    <property type="match status" value="1"/>
</dbReference>
<dbReference type="Pfam" id="PF01751">
    <property type="entry name" value="Toprim"/>
    <property type="match status" value="1"/>
</dbReference>
<evidence type="ECO:0000256" key="4">
    <source>
        <dbReference type="ARBA" id="ARBA00022842"/>
    </source>
</evidence>
<keyword evidence="6 8" id="KW-0238">DNA-binding</keyword>
<feature type="binding site" evidence="8">
    <location>
        <position position="9"/>
    </location>
    <ligand>
        <name>Mg(2+)</name>
        <dbReference type="ChEBI" id="CHEBI:18420"/>
        <note>catalytic</note>
    </ligand>
</feature>
<dbReference type="InterPro" id="IPR034144">
    <property type="entry name" value="TOPRIM_TopoIII"/>
</dbReference>
<evidence type="ECO:0000256" key="2">
    <source>
        <dbReference type="ARBA" id="ARBA00009446"/>
    </source>
</evidence>
<evidence type="ECO:0000256" key="3">
    <source>
        <dbReference type="ARBA" id="ARBA00022723"/>
    </source>
</evidence>
<keyword evidence="4 8" id="KW-0460">Magnesium</keyword>
<comment type="function">
    <text evidence="8">Releases the supercoiling and torsional tension of DNA, which is introduced during the DNA replication and transcription, by transiently cleaving and rejoining one strand of the DNA duplex. Introduces a single-strand break via transesterification at a target site in duplex DNA. The scissile phosphodiester is attacked by the catalytic tyrosine of the enzyme, resulting in the formation of a DNA-(5'-phosphotyrosyl)-enzyme intermediate and the expulsion of a 3'-OH DNA strand. The free DNA strand then undergoes passage around the unbroken strand, thus removing DNA supercoils. Finally, in the religation step, the DNA 3'-OH attacks the covalent intermediate to expel the active-site tyrosine and restore the DNA phosphodiester backbone.</text>
</comment>